<dbReference type="InterPro" id="IPR025875">
    <property type="entry name" value="Leu-rich_rpt_4"/>
</dbReference>
<dbReference type="InterPro" id="IPR032675">
    <property type="entry name" value="LRR_dom_sf"/>
</dbReference>
<dbReference type="Proteomes" id="UP000823674">
    <property type="component" value="Chromosome A04"/>
</dbReference>
<gene>
    <name evidence="4" type="primary">A04p002730.1_BraROA</name>
    <name evidence="4" type="ORF">IGI04_014265</name>
</gene>
<keyword evidence="2" id="KW-0677">Repeat</keyword>
<evidence type="ECO:0000313" key="5">
    <source>
        <dbReference type="Proteomes" id="UP000823674"/>
    </source>
</evidence>
<keyword evidence="5" id="KW-1185">Reference proteome</keyword>
<keyword evidence="1" id="KW-0433">Leucine-rich repeat</keyword>
<reference evidence="4 5" key="1">
    <citation type="submission" date="2021-03" db="EMBL/GenBank/DDBJ databases">
        <authorList>
            <person name="King G.J."/>
            <person name="Bancroft I."/>
            <person name="Baten A."/>
            <person name="Bloomfield J."/>
            <person name="Borpatragohain P."/>
            <person name="He Z."/>
            <person name="Irish N."/>
            <person name="Irwin J."/>
            <person name="Liu K."/>
            <person name="Mauleon R.P."/>
            <person name="Moore J."/>
            <person name="Morris R."/>
            <person name="Ostergaard L."/>
            <person name="Wang B."/>
            <person name="Wells R."/>
        </authorList>
    </citation>
    <scope>NUCLEOTIDE SEQUENCE [LARGE SCALE GENOMIC DNA]</scope>
    <source>
        <strain evidence="4">R-o-18</strain>
        <tissue evidence="4">Leaf</tissue>
    </source>
</reference>
<dbReference type="Pfam" id="PF00560">
    <property type="entry name" value="LRR_1"/>
    <property type="match status" value="2"/>
</dbReference>
<accession>A0ABQ7MNA9</accession>
<protein>
    <recommendedName>
        <fullName evidence="3">Leucine-rich repeat-containing N-terminal plant-type domain-containing protein</fullName>
    </recommendedName>
</protein>
<evidence type="ECO:0000259" key="3">
    <source>
        <dbReference type="Pfam" id="PF08263"/>
    </source>
</evidence>
<dbReference type="InterPro" id="IPR013210">
    <property type="entry name" value="LRR_N_plant-typ"/>
</dbReference>
<dbReference type="PANTHER" id="PTHR48009:SF7">
    <property type="entry name" value="LEUCINE-RICH REPEAT (LRR) FAMILY PROTEIN"/>
    <property type="match status" value="1"/>
</dbReference>
<dbReference type="PANTHER" id="PTHR48009">
    <property type="entry name" value="LEUCINE-RICH REPEAT (LRR) FAMILY PROTEIN"/>
    <property type="match status" value="1"/>
</dbReference>
<evidence type="ECO:0000256" key="2">
    <source>
        <dbReference type="ARBA" id="ARBA00022737"/>
    </source>
</evidence>
<sequence>MEPHKLDPSSSTTSMTRTLFHNTILTLKLNVYITSTPLRGNCTGLKVLSATLRSDIQALESIIRSIDPSSISPSSYLSTWDFSEDPCEGSGTFLGVTCSFPLENTTNRVTEIDLDDDGYEGFLSDEVGNLTELTVLSLNKNRFRGPIPETVFQLKKLTKLSLSENFFTGDITPGITWLKELKTIDLSKNSIAGEIPPRISSLRSLTHLILSNNHLDGRIPPLNGLWKLQALELGNNHLSGTLPKLPPSLRTLSLCYNSLAGRISPLHRLKHLVSLDVSQNRFSGTISHQILTFPEISHINVSFNQFISIEVVQVTGIESRLRILDAEGNQLQGHLPLNLPTYGNLKDINLRSNKFSGDIPRIYGKRLENNSWRSLYLENNYLTGLLPEEFLRLSKQIRGSLSNNCLHCPKNVRICKGVQKAKSQCTNAMQVEGLE</sequence>
<dbReference type="Pfam" id="PF08263">
    <property type="entry name" value="LRRNT_2"/>
    <property type="match status" value="1"/>
</dbReference>
<name>A0ABQ7MNA9_BRACM</name>
<feature type="domain" description="Leucine-rich repeat-containing N-terminal plant-type" evidence="3">
    <location>
        <begin position="54"/>
        <end position="99"/>
    </location>
</feature>
<dbReference type="Pfam" id="PF12799">
    <property type="entry name" value="LRR_4"/>
    <property type="match status" value="1"/>
</dbReference>
<dbReference type="EMBL" id="JADBGQ010000004">
    <property type="protein sequence ID" value="KAG5399658.1"/>
    <property type="molecule type" value="Genomic_DNA"/>
</dbReference>
<evidence type="ECO:0000313" key="4">
    <source>
        <dbReference type="EMBL" id="KAG5399658.1"/>
    </source>
</evidence>
<dbReference type="InterPro" id="IPR001611">
    <property type="entry name" value="Leu-rich_rpt"/>
</dbReference>
<dbReference type="SUPFAM" id="SSF52058">
    <property type="entry name" value="L domain-like"/>
    <property type="match status" value="1"/>
</dbReference>
<proteinExistence type="predicted"/>
<comment type="caution">
    <text evidence="4">The sequence shown here is derived from an EMBL/GenBank/DDBJ whole genome shotgun (WGS) entry which is preliminary data.</text>
</comment>
<dbReference type="PROSITE" id="PS51450">
    <property type="entry name" value="LRR"/>
    <property type="match status" value="1"/>
</dbReference>
<organism evidence="4 5">
    <name type="scientific">Brassica rapa subsp. trilocularis</name>
    <dbReference type="NCBI Taxonomy" id="1813537"/>
    <lineage>
        <taxon>Eukaryota</taxon>
        <taxon>Viridiplantae</taxon>
        <taxon>Streptophyta</taxon>
        <taxon>Embryophyta</taxon>
        <taxon>Tracheophyta</taxon>
        <taxon>Spermatophyta</taxon>
        <taxon>Magnoliopsida</taxon>
        <taxon>eudicotyledons</taxon>
        <taxon>Gunneridae</taxon>
        <taxon>Pentapetalae</taxon>
        <taxon>rosids</taxon>
        <taxon>malvids</taxon>
        <taxon>Brassicales</taxon>
        <taxon>Brassicaceae</taxon>
        <taxon>Brassiceae</taxon>
        <taxon>Brassica</taxon>
    </lineage>
</organism>
<dbReference type="Gene3D" id="3.80.10.10">
    <property type="entry name" value="Ribonuclease Inhibitor"/>
    <property type="match status" value="2"/>
</dbReference>
<evidence type="ECO:0000256" key="1">
    <source>
        <dbReference type="ARBA" id="ARBA00022614"/>
    </source>
</evidence>
<dbReference type="InterPro" id="IPR053213">
    <property type="entry name" value="RLP29"/>
</dbReference>